<organism evidence="3 5">
    <name type="scientific">Methylobacterium phyllosphaerae</name>
    <dbReference type="NCBI Taxonomy" id="418223"/>
    <lineage>
        <taxon>Bacteria</taxon>
        <taxon>Pseudomonadati</taxon>
        <taxon>Pseudomonadota</taxon>
        <taxon>Alphaproteobacteria</taxon>
        <taxon>Hyphomicrobiales</taxon>
        <taxon>Methylobacteriaceae</taxon>
        <taxon>Methylobacterium</taxon>
    </lineage>
</organism>
<evidence type="ECO:0000313" key="2">
    <source>
        <dbReference type="EMBL" id="APT34977.1"/>
    </source>
</evidence>
<evidence type="ECO:0000313" key="4">
    <source>
        <dbReference type="Proteomes" id="UP000185487"/>
    </source>
</evidence>
<reference evidence="3 5" key="2">
    <citation type="submission" date="2016-10" db="EMBL/GenBank/DDBJ databases">
        <authorList>
            <person name="Varghese N."/>
            <person name="Submissions S."/>
        </authorList>
    </citation>
    <scope>NUCLEOTIDE SEQUENCE [LARGE SCALE GENOMIC DNA]</scope>
    <source>
        <strain evidence="3 5">CBMB27</strain>
    </source>
</reference>
<name>A0AAE8HXP7_9HYPH</name>
<dbReference type="Proteomes" id="UP000185487">
    <property type="component" value="Plasmid CBMB27-p1"/>
</dbReference>
<keyword evidence="4" id="KW-1185">Reference proteome</keyword>
<dbReference type="Proteomes" id="UP000199140">
    <property type="component" value="Unassembled WGS sequence"/>
</dbReference>
<accession>A0AAE8HXP7</accession>
<dbReference type="KEGG" id="mphy:MCBMB27_05686"/>
<reference evidence="2 4" key="1">
    <citation type="submission" date="2016-04" db="EMBL/GenBank/DDBJ databases">
        <title>Complete genome sequencing and analysis of CBMB27, Methylobacterium phyllosphaerae isolated from leaf tissues of rice (Oryza sativa L.).</title>
        <authorList>
            <person name="Lee Y."/>
            <person name="Hwangbo K."/>
            <person name="Chung H."/>
            <person name="Yoo J."/>
            <person name="Kim K.Y."/>
            <person name="Sa T.M."/>
            <person name="Um Y."/>
            <person name="Madhaiyan M."/>
        </authorList>
    </citation>
    <scope>NUCLEOTIDE SEQUENCE [LARGE SCALE GENOMIC DNA]</scope>
    <source>
        <strain evidence="2 4">CBMB27</strain>
        <plasmid evidence="2 4">CBMB27-p1</plasmid>
    </source>
</reference>
<dbReference type="RefSeq" id="WP_139231674.1">
    <property type="nucleotide sequence ID" value="NZ_CP015368.1"/>
</dbReference>
<gene>
    <name evidence="2" type="ORF">MCBMB27_05686</name>
    <name evidence="3" type="ORF">SAMN05192567_14023</name>
</gene>
<keyword evidence="1" id="KW-0472">Membrane</keyword>
<evidence type="ECO:0000256" key="1">
    <source>
        <dbReference type="SAM" id="Phobius"/>
    </source>
</evidence>
<dbReference type="EMBL" id="CP015368">
    <property type="protein sequence ID" value="APT34977.1"/>
    <property type="molecule type" value="Genomic_DNA"/>
</dbReference>
<geneLocation type="plasmid" evidence="2 4">
    <name>CBMB27-p1</name>
</geneLocation>
<evidence type="ECO:0008006" key="6">
    <source>
        <dbReference type="Google" id="ProtNLM"/>
    </source>
</evidence>
<keyword evidence="2" id="KW-0614">Plasmid</keyword>
<keyword evidence="1" id="KW-0812">Transmembrane</keyword>
<dbReference type="EMBL" id="FOPK01000040">
    <property type="protein sequence ID" value="SFH65733.1"/>
    <property type="molecule type" value="Genomic_DNA"/>
</dbReference>
<protein>
    <recommendedName>
        <fullName evidence="6">DUF4760 domain-containing protein</fullName>
    </recommendedName>
</protein>
<sequence>MTALLDTLEAVSKILLIIGTLVGGGWAVYEYLEKKQDVRIAESIGYVKRFSSEPLIGAQNRIGQAWYAARSQLQILAATPVASSEEFAKRKRQLVMSVVEASPVSLGSGKQRGIVSDADLIVGFFDELHICMTSNLCDKKIAQGFFRPYVERFYCLHEPFLVWKSKNYSAGYADSMRKDFAPPSGCSS</sequence>
<feature type="transmembrane region" description="Helical" evidence="1">
    <location>
        <begin position="14"/>
        <end position="32"/>
    </location>
</feature>
<keyword evidence="1" id="KW-1133">Transmembrane helix</keyword>
<proteinExistence type="predicted"/>
<dbReference type="AlphaFoldDB" id="A0AAE8HXP7"/>
<evidence type="ECO:0000313" key="5">
    <source>
        <dbReference type="Proteomes" id="UP000199140"/>
    </source>
</evidence>
<evidence type="ECO:0000313" key="3">
    <source>
        <dbReference type="EMBL" id="SFH65733.1"/>
    </source>
</evidence>